<dbReference type="InterPro" id="IPR036396">
    <property type="entry name" value="Cyt_P450_sf"/>
</dbReference>
<dbReference type="PROSITE" id="PS00086">
    <property type="entry name" value="CYTOCHROME_P450"/>
    <property type="match status" value="1"/>
</dbReference>
<dbReference type="GO" id="GO:0020037">
    <property type="term" value="F:heme binding"/>
    <property type="evidence" value="ECO:0007669"/>
    <property type="project" value="InterPro"/>
</dbReference>
<dbReference type="PRINTS" id="PR01239">
    <property type="entry name" value="EP450IICYP52"/>
</dbReference>
<evidence type="ECO:0000256" key="2">
    <source>
        <dbReference type="ARBA" id="ARBA00010617"/>
    </source>
</evidence>
<reference evidence="9 10" key="1">
    <citation type="journal article" date="2018" name="IMA Fungus">
        <title>IMA Genome-F 9: Draft genome sequence of Annulohypoxylon stygium, Aspergillus mulundensis, Berkeleyomyces basicola (syn. Thielaviopsis basicola), Ceratocystis smalleyi, two Cercospora beticola strains, Coleophoma cylindrospora, Fusarium fracticaudum, Phialophora cf. hyalina, and Morchella septimelata.</title>
        <authorList>
            <person name="Wingfield B.D."/>
            <person name="Bills G.F."/>
            <person name="Dong Y."/>
            <person name="Huang W."/>
            <person name="Nel W.J."/>
            <person name="Swalarsk-Parry B.S."/>
            <person name="Vaghefi N."/>
            <person name="Wilken P.M."/>
            <person name="An Z."/>
            <person name="de Beer Z.W."/>
            <person name="De Vos L."/>
            <person name="Chen L."/>
            <person name="Duong T.A."/>
            <person name="Gao Y."/>
            <person name="Hammerbacher A."/>
            <person name="Kikkert J.R."/>
            <person name="Li Y."/>
            <person name="Li H."/>
            <person name="Li K."/>
            <person name="Li Q."/>
            <person name="Liu X."/>
            <person name="Ma X."/>
            <person name="Naidoo K."/>
            <person name="Pethybridge S.J."/>
            <person name="Sun J."/>
            <person name="Steenkamp E.T."/>
            <person name="van der Nest M.A."/>
            <person name="van Wyk S."/>
            <person name="Wingfield M.J."/>
            <person name="Xiong C."/>
            <person name="Yue Q."/>
            <person name="Zhang X."/>
        </authorList>
    </citation>
    <scope>NUCLEOTIDE SEQUENCE [LARGE SCALE GENOMIC DNA]</scope>
    <source>
        <strain evidence="9 10">BP5796</strain>
    </source>
</reference>
<evidence type="ECO:0000313" key="9">
    <source>
        <dbReference type="EMBL" id="RDW80349.1"/>
    </source>
</evidence>
<evidence type="ECO:0000313" key="10">
    <source>
        <dbReference type="Proteomes" id="UP000256328"/>
    </source>
</evidence>
<dbReference type="Proteomes" id="UP000256328">
    <property type="component" value="Unassembled WGS sequence"/>
</dbReference>
<dbReference type="Pfam" id="PF00067">
    <property type="entry name" value="p450"/>
    <property type="match status" value="1"/>
</dbReference>
<gene>
    <name evidence="9" type="ORF">BP5796_05047</name>
</gene>
<organism evidence="9 10">
    <name type="scientific">Coleophoma crateriformis</name>
    <dbReference type="NCBI Taxonomy" id="565419"/>
    <lineage>
        <taxon>Eukaryota</taxon>
        <taxon>Fungi</taxon>
        <taxon>Dikarya</taxon>
        <taxon>Ascomycota</taxon>
        <taxon>Pezizomycotina</taxon>
        <taxon>Leotiomycetes</taxon>
        <taxon>Helotiales</taxon>
        <taxon>Dermateaceae</taxon>
        <taxon>Coleophoma</taxon>
    </lineage>
</organism>
<proteinExistence type="inferred from homology"/>
<evidence type="ECO:0000256" key="6">
    <source>
        <dbReference type="ARBA" id="ARBA00023033"/>
    </source>
</evidence>
<evidence type="ECO:0000256" key="1">
    <source>
        <dbReference type="ARBA" id="ARBA00001971"/>
    </source>
</evidence>
<dbReference type="InterPro" id="IPR047146">
    <property type="entry name" value="Cyt_P450_E_CYP52_fungi"/>
</dbReference>
<comment type="similarity">
    <text evidence="2 7">Belongs to the cytochrome P450 family.</text>
</comment>
<dbReference type="PRINTS" id="PR00385">
    <property type="entry name" value="P450"/>
</dbReference>
<dbReference type="GO" id="GO:0005506">
    <property type="term" value="F:iron ion binding"/>
    <property type="evidence" value="ECO:0007669"/>
    <property type="project" value="InterPro"/>
</dbReference>
<dbReference type="InterPro" id="IPR001128">
    <property type="entry name" value="Cyt_P450"/>
</dbReference>
<evidence type="ECO:0000256" key="8">
    <source>
        <dbReference type="SAM" id="Phobius"/>
    </source>
</evidence>
<evidence type="ECO:0000256" key="7">
    <source>
        <dbReference type="RuleBase" id="RU000461"/>
    </source>
</evidence>
<keyword evidence="5 7" id="KW-0408">Iron</keyword>
<feature type="transmembrane region" description="Helical" evidence="8">
    <location>
        <begin position="51"/>
        <end position="72"/>
    </location>
</feature>
<sequence length="558" mass="62597">MVPVLGRITPKSLGAGKPVGRGCADPLGLYAPILTGGSQSVKKSTRSSEKLCISLSTVILLSIVAYISFSYVRSSIAYRAETAWGEQHGCMPIQVKLPYKWPLAIDIVRKGFRAHWDKQLLQLFQDLYRGLGPNIEQTLLGATGFVTIDPENIETMLSTRFEDYGFGPRRDAFFALLGEGIFNQDGPPWKHSRALLRRQFVRMQYQDLSAFQEHVDNLINALRSSDNVVDMQPLFFKYTLDLTTALIFGQSVHSLTNEGVDSFSNDFSEAADITAYRGRLGDLYWAYTPARFTKSCKAIKIYVDGYVQSALKTLEKGQDCPEGNVGQFVFIRELQDELKDPILVRDQLVNCLLAGRDTTACLMTWTFRLLVQYPEKLVRLRKEINDVLGDQQIVTRTHIRAMPYLDCVIKEVLRIYPPIPANLRFATKTTIMPRGGGPDGRSPVLIRKGWGITYAPYLMHRRVDLYGEDAEVFRPERWEDGKLKGIGWGWLPFNDGPRVCLGKDLALMEASLGILRIVQAFPNIKLPSGQVRGDPGTEKHALTLVLAPADGCKVQLDQ</sequence>
<dbReference type="OrthoDB" id="1470350at2759"/>
<keyword evidence="8" id="KW-0812">Transmembrane</keyword>
<keyword evidence="10" id="KW-1185">Reference proteome</keyword>
<keyword evidence="6 7" id="KW-0503">Monooxygenase</keyword>
<keyword evidence="3 7" id="KW-0479">Metal-binding</keyword>
<keyword evidence="8" id="KW-1133">Transmembrane helix</keyword>
<dbReference type="Gene3D" id="1.10.630.10">
    <property type="entry name" value="Cytochrome P450"/>
    <property type="match status" value="1"/>
</dbReference>
<evidence type="ECO:0000256" key="5">
    <source>
        <dbReference type="ARBA" id="ARBA00023004"/>
    </source>
</evidence>
<evidence type="ECO:0000256" key="4">
    <source>
        <dbReference type="ARBA" id="ARBA00023002"/>
    </source>
</evidence>
<dbReference type="GO" id="GO:0016712">
    <property type="term" value="F:oxidoreductase activity, acting on paired donors, with incorporation or reduction of molecular oxygen, reduced flavin or flavoprotein as one donor, and incorporation of one atom of oxygen"/>
    <property type="evidence" value="ECO:0007669"/>
    <property type="project" value="InterPro"/>
</dbReference>
<comment type="cofactor">
    <cofactor evidence="1">
        <name>heme</name>
        <dbReference type="ChEBI" id="CHEBI:30413"/>
    </cofactor>
</comment>
<dbReference type="EMBL" id="PDLN01000007">
    <property type="protein sequence ID" value="RDW80349.1"/>
    <property type="molecule type" value="Genomic_DNA"/>
</dbReference>
<dbReference type="CDD" id="cd11063">
    <property type="entry name" value="CYP52"/>
    <property type="match status" value="1"/>
</dbReference>
<dbReference type="SUPFAM" id="SSF48264">
    <property type="entry name" value="Cytochrome P450"/>
    <property type="match status" value="1"/>
</dbReference>
<evidence type="ECO:0000256" key="3">
    <source>
        <dbReference type="ARBA" id="ARBA00022723"/>
    </source>
</evidence>
<keyword evidence="8" id="KW-0472">Membrane</keyword>
<dbReference type="AlphaFoldDB" id="A0A3D8S246"/>
<keyword evidence="7" id="KW-0349">Heme</keyword>
<dbReference type="PANTHER" id="PTHR24287">
    <property type="entry name" value="P450, PUTATIVE (EUROFUNG)-RELATED"/>
    <property type="match status" value="1"/>
</dbReference>
<dbReference type="InterPro" id="IPR017972">
    <property type="entry name" value="Cyt_P450_CS"/>
</dbReference>
<dbReference type="InterPro" id="IPR002974">
    <property type="entry name" value="Cyt_P450_E_CYP52_ascomycetes"/>
</dbReference>
<dbReference type="PANTHER" id="PTHR24287:SF18">
    <property type="entry name" value="CYTOCHROME P450 MONOOXYGENASE APDE-RELATED"/>
    <property type="match status" value="1"/>
</dbReference>
<name>A0A3D8S246_9HELO</name>
<keyword evidence="4 7" id="KW-0560">Oxidoreductase</keyword>
<protein>
    <submittedName>
        <fullName evidence="9">Uncharacterized protein</fullName>
    </submittedName>
</protein>
<comment type="caution">
    <text evidence="9">The sequence shown here is derived from an EMBL/GenBank/DDBJ whole genome shotgun (WGS) entry which is preliminary data.</text>
</comment>
<accession>A0A3D8S246</accession>